<sequence length="516" mass="60201">MVLTIRLTRVVDRVISPYQTAFIPGRNILEGVVILQEVLHELRSTKSTGVILKLDFEKAYDKVSWSFLEEVLLRKGFSEKWIQWIRHAVQGVRVCIDINGERGSFFRSFKGLRQGDPLSPLLFNLVADALSAMLSRARDAELIQGLVENLIERGLTHLQYVDDTIILLKFSPRCLQNLRVILSCYEAMSGLKINFEKSEVYTVGLGEEDQRCVTETLNCKLGSFPIKYLGMPVSDQRITKAQLTYVNDKFEKRLGTWQCDYLSSGGKSTLIDSCLSSIPMYTMGVYQLYEGNFQLLDTVRSRFYWQGTGKKRKYHMIKWEALNRPKEFDGLGFLDVRVMNICLMAKWIDKLEREDNSLCCTILRNKYLGQKSIFQIKRRQGSQFWRSLLDIRDWYQRGRKVTIRGGHQTRFWLDCWLGDCPLNVMFNNLFQIATKPDIEVFEVFENGQWQIQFRRQLNGILRDEWIQLQTMLSEVTLTEERDVVVWALEKSGKYSTNTLYRLMTFGGIRDIQMMRI</sequence>
<dbReference type="PANTHER" id="PTHR33116:SF87">
    <property type="entry name" value="OS01G0158850 PROTEIN"/>
    <property type="match status" value="1"/>
</dbReference>
<accession>A0A811S411</accession>
<keyword evidence="3" id="KW-1185">Reference proteome</keyword>
<proteinExistence type="predicted"/>
<dbReference type="Proteomes" id="UP000604825">
    <property type="component" value="Unassembled WGS sequence"/>
</dbReference>
<dbReference type="AlphaFoldDB" id="A0A811S411"/>
<gene>
    <name evidence="2" type="ORF">NCGR_LOCUS60268</name>
</gene>
<evidence type="ECO:0000259" key="1">
    <source>
        <dbReference type="PROSITE" id="PS50878"/>
    </source>
</evidence>
<dbReference type="CDD" id="cd01650">
    <property type="entry name" value="RT_nLTR_like"/>
    <property type="match status" value="1"/>
</dbReference>
<dbReference type="PROSITE" id="PS50878">
    <property type="entry name" value="RT_POL"/>
    <property type="match status" value="1"/>
</dbReference>
<dbReference type="EMBL" id="CAJGYO010000018">
    <property type="protein sequence ID" value="CAD6336170.1"/>
    <property type="molecule type" value="Genomic_DNA"/>
</dbReference>
<dbReference type="SUPFAM" id="SSF56672">
    <property type="entry name" value="DNA/RNA polymerases"/>
    <property type="match status" value="1"/>
</dbReference>
<dbReference type="Pfam" id="PF00078">
    <property type="entry name" value="RVT_1"/>
    <property type="match status" value="1"/>
</dbReference>
<dbReference type="OrthoDB" id="695518at2759"/>
<feature type="domain" description="Reverse transcriptase" evidence="1">
    <location>
        <begin position="1"/>
        <end position="233"/>
    </location>
</feature>
<reference evidence="2" key="1">
    <citation type="submission" date="2020-10" db="EMBL/GenBank/DDBJ databases">
        <authorList>
            <person name="Han B."/>
            <person name="Lu T."/>
            <person name="Zhao Q."/>
            <person name="Huang X."/>
            <person name="Zhao Y."/>
        </authorList>
    </citation>
    <scope>NUCLEOTIDE SEQUENCE</scope>
</reference>
<name>A0A811S411_9POAL</name>
<evidence type="ECO:0000313" key="3">
    <source>
        <dbReference type="Proteomes" id="UP000604825"/>
    </source>
</evidence>
<evidence type="ECO:0000313" key="2">
    <source>
        <dbReference type="EMBL" id="CAD6336170.1"/>
    </source>
</evidence>
<organism evidence="2 3">
    <name type="scientific">Miscanthus lutarioriparius</name>
    <dbReference type="NCBI Taxonomy" id="422564"/>
    <lineage>
        <taxon>Eukaryota</taxon>
        <taxon>Viridiplantae</taxon>
        <taxon>Streptophyta</taxon>
        <taxon>Embryophyta</taxon>
        <taxon>Tracheophyta</taxon>
        <taxon>Spermatophyta</taxon>
        <taxon>Magnoliopsida</taxon>
        <taxon>Liliopsida</taxon>
        <taxon>Poales</taxon>
        <taxon>Poaceae</taxon>
        <taxon>PACMAD clade</taxon>
        <taxon>Panicoideae</taxon>
        <taxon>Andropogonodae</taxon>
        <taxon>Andropogoneae</taxon>
        <taxon>Saccharinae</taxon>
        <taxon>Miscanthus</taxon>
    </lineage>
</organism>
<comment type="caution">
    <text evidence="2">The sequence shown here is derived from an EMBL/GenBank/DDBJ whole genome shotgun (WGS) entry which is preliminary data.</text>
</comment>
<dbReference type="InterPro" id="IPR043502">
    <property type="entry name" value="DNA/RNA_pol_sf"/>
</dbReference>
<dbReference type="PANTHER" id="PTHR33116">
    <property type="entry name" value="REVERSE TRANSCRIPTASE ZINC-BINDING DOMAIN-CONTAINING PROTEIN-RELATED-RELATED"/>
    <property type="match status" value="1"/>
</dbReference>
<protein>
    <recommendedName>
        <fullName evidence="1">Reverse transcriptase domain-containing protein</fullName>
    </recommendedName>
</protein>
<dbReference type="InterPro" id="IPR000477">
    <property type="entry name" value="RT_dom"/>
</dbReference>